<dbReference type="AlphaFoldDB" id="A0A8S1VK68"/>
<dbReference type="EMBL" id="CAJJDO010000066">
    <property type="protein sequence ID" value="CAD8177013.1"/>
    <property type="molecule type" value="Genomic_DNA"/>
</dbReference>
<name>A0A8S1VK68_9CILI</name>
<keyword evidence="2" id="KW-1185">Reference proteome</keyword>
<proteinExistence type="predicted"/>
<sequence length="67" mass="7506">MLNSINGQLLFTLSNTIDGLISIKNILISALNYYTSCKQYTGPKFNQYTSCYYGLPANNICQPCPFN</sequence>
<evidence type="ECO:0000313" key="1">
    <source>
        <dbReference type="EMBL" id="CAD8177013.1"/>
    </source>
</evidence>
<accession>A0A8S1VK68</accession>
<reference evidence="1" key="1">
    <citation type="submission" date="2021-01" db="EMBL/GenBank/DDBJ databases">
        <authorList>
            <consortium name="Genoscope - CEA"/>
            <person name="William W."/>
        </authorList>
    </citation>
    <scope>NUCLEOTIDE SEQUENCE</scope>
</reference>
<evidence type="ECO:0000313" key="2">
    <source>
        <dbReference type="Proteomes" id="UP000689195"/>
    </source>
</evidence>
<comment type="caution">
    <text evidence="1">The sequence shown here is derived from an EMBL/GenBank/DDBJ whole genome shotgun (WGS) entry which is preliminary data.</text>
</comment>
<dbReference type="Proteomes" id="UP000689195">
    <property type="component" value="Unassembled WGS sequence"/>
</dbReference>
<gene>
    <name evidence="1" type="ORF">PPENT_87.1.T0660123</name>
</gene>
<protein>
    <submittedName>
        <fullName evidence="1">Uncharacterized protein</fullName>
    </submittedName>
</protein>
<organism evidence="1 2">
    <name type="scientific">Paramecium pentaurelia</name>
    <dbReference type="NCBI Taxonomy" id="43138"/>
    <lineage>
        <taxon>Eukaryota</taxon>
        <taxon>Sar</taxon>
        <taxon>Alveolata</taxon>
        <taxon>Ciliophora</taxon>
        <taxon>Intramacronucleata</taxon>
        <taxon>Oligohymenophorea</taxon>
        <taxon>Peniculida</taxon>
        <taxon>Parameciidae</taxon>
        <taxon>Paramecium</taxon>
    </lineage>
</organism>